<evidence type="ECO:0000313" key="2">
    <source>
        <dbReference type="EMBL" id="CEE03267.1"/>
    </source>
</evidence>
<keyword evidence="1" id="KW-0812">Transmembrane</keyword>
<keyword evidence="1" id="KW-0472">Membrane</keyword>
<dbReference type="Proteomes" id="UP000040576">
    <property type="component" value="Unassembled WGS sequence"/>
</dbReference>
<accession>A0A090IZT1</accession>
<organism evidence="2 3">
    <name type="scientific">Caldibacillus thermoamylovorans</name>
    <dbReference type="NCBI Taxonomy" id="35841"/>
    <lineage>
        <taxon>Bacteria</taxon>
        <taxon>Bacillati</taxon>
        <taxon>Bacillota</taxon>
        <taxon>Bacilli</taxon>
        <taxon>Bacillales</taxon>
        <taxon>Bacillaceae</taxon>
        <taxon>Caldibacillus</taxon>
    </lineage>
</organism>
<protein>
    <submittedName>
        <fullName evidence="2">Uncharacterized protein</fullName>
    </submittedName>
</protein>
<evidence type="ECO:0000256" key="1">
    <source>
        <dbReference type="SAM" id="Phobius"/>
    </source>
</evidence>
<keyword evidence="1" id="KW-1133">Transmembrane helix</keyword>
<sequence>MLTKNISKMAVVMIVSIAISLFFIGCVHVDNYTADKIEKGLTEKYGEHLKY</sequence>
<name>A0A090IZT1_9BACI</name>
<evidence type="ECO:0000313" key="3">
    <source>
        <dbReference type="Proteomes" id="UP000040576"/>
    </source>
</evidence>
<gene>
    <name evidence="2" type="ORF">BT1A1_3486</name>
</gene>
<reference evidence="2 3" key="1">
    <citation type="submission" date="2014-07" db="EMBL/GenBank/DDBJ databases">
        <authorList>
            <person name="Wibberg Daniel"/>
        </authorList>
    </citation>
    <scope>NUCLEOTIDE SEQUENCE [LARGE SCALE GENOMIC DNA]</scope>
</reference>
<dbReference type="AlphaFoldDB" id="A0A090IZT1"/>
<proteinExistence type="predicted"/>
<dbReference type="EMBL" id="CCRF01000103">
    <property type="protein sequence ID" value="CEE03267.1"/>
    <property type="molecule type" value="Genomic_DNA"/>
</dbReference>
<feature type="transmembrane region" description="Helical" evidence="1">
    <location>
        <begin position="6"/>
        <end position="29"/>
    </location>
</feature>
<keyword evidence="3" id="KW-1185">Reference proteome</keyword>
<dbReference type="PROSITE" id="PS51257">
    <property type="entry name" value="PROKAR_LIPOPROTEIN"/>
    <property type="match status" value="1"/>
</dbReference>
<dbReference type="RefSeq" id="WP_156103297.1">
    <property type="nucleotide sequence ID" value="NZ_CCRF01000103.1"/>
</dbReference>